<keyword evidence="5 7" id="KW-1133">Transmembrane helix</keyword>
<feature type="transmembrane region" description="Helical" evidence="7">
    <location>
        <begin position="111"/>
        <end position="131"/>
    </location>
</feature>
<dbReference type="AlphaFoldDB" id="A0A0N0MAA6"/>
<accession>A0A0N0MAA6</accession>
<keyword evidence="9" id="KW-1185">Reference proteome</keyword>
<dbReference type="Proteomes" id="UP000037822">
    <property type="component" value="Unassembled WGS sequence"/>
</dbReference>
<evidence type="ECO:0000313" key="8">
    <source>
        <dbReference type="EMBL" id="KPH79387.1"/>
    </source>
</evidence>
<evidence type="ECO:0000256" key="5">
    <source>
        <dbReference type="ARBA" id="ARBA00022989"/>
    </source>
</evidence>
<dbReference type="OrthoDB" id="5573330at2"/>
<dbReference type="PANTHER" id="PTHR40043">
    <property type="entry name" value="UPF0719 INNER MEMBRANE PROTEIN YJFL"/>
    <property type="match status" value="1"/>
</dbReference>
<evidence type="ECO:0000313" key="9">
    <source>
        <dbReference type="Proteomes" id="UP000037822"/>
    </source>
</evidence>
<evidence type="ECO:0000256" key="3">
    <source>
        <dbReference type="ARBA" id="ARBA00022475"/>
    </source>
</evidence>
<comment type="caution">
    <text evidence="8">The sequence shown here is derived from an EMBL/GenBank/DDBJ whole genome shotgun (WGS) entry which is preliminary data.</text>
</comment>
<dbReference type="PATRIC" id="fig|1526658.3.peg.1437"/>
<feature type="transmembrane region" description="Helical" evidence="7">
    <location>
        <begin position="12"/>
        <end position="33"/>
    </location>
</feature>
<dbReference type="RefSeq" id="WP_054210650.1">
    <property type="nucleotide sequence ID" value="NZ_LGSZ01000050.1"/>
</dbReference>
<name>A0A0N0MAA6_9HYPH</name>
<dbReference type="PANTHER" id="PTHR40043:SF1">
    <property type="entry name" value="UPF0719 INNER MEMBRANE PROTEIN YJFL"/>
    <property type="match status" value="1"/>
</dbReference>
<evidence type="ECO:0000256" key="7">
    <source>
        <dbReference type="SAM" id="Phobius"/>
    </source>
</evidence>
<keyword evidence="4 7" id="KW-0812">Transmembrane</keyword>
<dbReference type="GO" id="GO:0005886">
    <property type="term" value="C:plasma membrane"/>
    <property type="evidence" value="ECO:0007669"/>
    <property type="project" value="UniProtKB-SubCell"/>
</dbReference>
<evidence type="ECO:0000256" key="1">
    <source>
        <dbReference type="ARBA" id="ARBA00004651"/>
    </source>
</evidence>
<dbReference type="EMBL" id="LGSZ01000050">
    <property type="protein sequence ID" value="KPH79387.1"/>
    <property type="molecule type" value="Genomic_DNA"/>
</dbReference>
<evidence type="ECO:0000256" key="6">
    <source>
        <dbReference type="ARBA" id="ARBA00023136"/>
    </source>
</evidence>
<gene>
    <name evidence="8" type="ORF">AE618_19065</name>
</gene>
<dbReference type="InterPro" id="IPR007140">
    <property type="entry name" value="DUF350"/>
</dbReference>
<comment type="similarity">
    <text evidence="2">Belongs to the UPF0719 family.</text>
</comment>
<feature type="transmembrane region" description="Helical" evidence="7">
    <location>
        <begin position="45"/>
        <end position="65"/>
    </location>
</feature>
<keyword evidence="3" id="KW-1003">Cell membrane</keyword>
<sequence length="134" mass="13886">MIAQALLKLPDFALFFSVSLCLVGVYLLVYTVATSHNEFGLIRQNNIAAALSLGLSLTGFALPLSSAVVHSTTIADLLVWGVVAIVVQLIVYMLVRIVLPNLSARIAAGELAAALFLGAASLAAGVINAAAMSF</sequence>
<comment type="subcellular location">
    <subcellularLocation>
        <location evidence="1">Cell membrane</location>
        <topology evidence="1">Multi-pass membrane protein</topology>
    </subcellularLocation>
</comment>
<evidence type="ECO:0000256" key="4">
    <source>
        <dbReference type="ARBA" id="ARBA00022692"/>
    </source>
</evidence>
<evidence type="ECO:0000256" key="2">
    <source>
        <dbReference type="ARBA" id="ARBA00005779"/>
    </source>
</evidence>
<protein>
    <submittedName>
        <fullName evidence="8">Membrane protein</fullName>
    </submittedName>
</protein>
<feature type="transmembrane region" description="Helical" evidence="7">
    <location>
        <begin position="77"/>
        <end position="99"/>
    </location>
</feature>
<proteinExistence type="inferred from homology"/>
<keyword evidence="6 7" id="KW-0472">Membrane</keyword>
<dbReference type="Pfam" id="PF03994">
    <property type="entry name" value="DUF350"/>
    <property type="match status" value="1"/>
</dbReference>
<reference evidence="8 9" key="1">
    <citation type="submission" date="2015-07" db="EMBL/GenBank/DDBJ databases">
        <title>Whole genome sequencing of Bosea vaviloviae isolated from cave pool.</title>
        <authorList>
            <person name="Tan N.E.H."/>
            <person name="Lee Y.P."/>
            <person name="Gan H.M."/>
            <person name="Barton H."/>
            <person name="Savka M.A."/>
        </authorList>
    </citation>
    <scope>NUCLEOTIDE SEQUENCE [LARGE SCALE GENOMIC DNA]</scope>
    <source>
        <strain evidence="8 9">SD260</strain>
    </source>
</reference>
<organism evidence="8 9">
    <name type="scientific">Bosea vaviloviae</name>
    <dbReference type="NCBI Taxonomy" id="1526658"/>
    <lineage>
        <taxon>Bacteria</taxon>
        <taxon>Pseudomonadati</taxon>
        <taxon>Pseudomonadota</taxon>
        <taxon>Alphaproteobacteria</taxon>
        <taxon>Hyphomicrobiales</taxon>
        <taxon>Boseaceae</taxon>
        <taxon>Bosea</taxon>
    </lineage>
</organism>